<name>A0A1Y5SY70_9RHOB</name>
<organism evidence="1 2">
    <name type="scientific">Pseudoruegeria aquimaris</name>
    <dbReference type="NCBI Taxonomy" id="393663"/>
    <lineage>
        <taxon>Bacteria</taxon>
        <taxon>Pseudomonadati</taxon>
        <taxon>Pseudomonadota</taxon>
        <taxon>Alphaproteobacteria</taxon>
        <taxon>Rhodobacterales</taxon>
        <taxon>Roseobacteraceae</taxon>
        <taxon>Pseudoruegeria</taxon>
    </lineage>
</organism>
<gene>
    <name evidence="1" type="ORF">PSA7680_02455</name>
</gene>
<accession>A0A1Y5SY70</accession>
<dbReference type="AlphaFoldDB" id="A0A1Y5SY70"/>
<dbReference type="PIRSF" id="PIRSF016624">
    <property type="entry name" value="Mu_prophg_I"/>
    <property type="match status" value="1"/>
</dbReference>
<evidence type="ECO:0000313" key="1">
    <source>
        <dbReference type="EMBL" id="SLN47841.1"/>
    </source>
</evidence>
<keyword evidence="2" id="KW-1185">Reference proteome</keyword>
<dbReference type="RefSeq" id="WP_085869005.1">
    <property type="nucleotide sequence ID" value="NZ_FWFQ01000017.1"/>
</dbReference>
<proteinExistence type="predicted"/>
<dbReference type="Proteomes" id="UP000193409">
    <property type="component" value="Unassembled WGS sequence"/>
</dbReference>
<sequence>MTLMLATHAAPLTGSASGRAPEWVHLIPAGQFAGRDGRGPYVLQDAEAVIAASTRDGLDCVIDYDHQTDLSAVKNVGGTAPAAGWIVALEARADGIWGKVQWTDKGAAAVAAREYRYISPVFLHTRKGEVKAVLRAGLTNNPNLHLTALAAQEPKLQSEGDDMEELLAELAAALGLPKDSDRAAVVSGVTALATSADAAANAIAAMAQAAGVEPAEDPAATATAVQAAVTALGKKDAGAPDPNKFAPIEVVTSLQAQVKTLMDERAAGVVDQAIKSGKVPPANRDWAVAYHAKDPEGFAKFLEGQPAILMPGAKPGAKVETDNGTLDADDLAVCSAMGLTPEEFTAMRKKEAV</sequence>
<protein>
    <submittedName>
        <fullName evidence="1">Mu-like prophage I protein</fullName>
    </submittedName>
</protein>
<dbReference type="InterPro" id="IPR012106">
    <property type="entry name" value="Phage_Mu_Gp1"/>
</dbReference>
<evidence type="ECO:0000313" key="2">
    <source>
        <dbReference type="Proteomes" id="UP000193409"/>
    </source>
</evidence>
<dbReference type="EMBL" id="FWFQ01000017">
    <property type="protein sequence ID" value="SLN47841.1"/>
    <property type="molecule type" value="Genomic_DNA"/>
</dbReference>
<reference evidence="1 2" key="1">
    <citation type="submission" date="2017-03" db="EMBL/GenBank/DDBJ databases">
        <authorList>
            <person name="Afonso C.L."/>
            <person name="Miller P.J."/>
            <person name="Scott M.A."/>
            <person name="Spackman E."/>
            <person name="Goraichik I."/>
            <person name="Dimitrov K.M."/>
            <person name="Suarez D.L."/>
            <person name="Swayne D.E."/>
        </authorList>
    </citation>
    <scope>NUCLEOTIDE SEQUENCE [LARGE SCALE GENOMIC DNA]</scope>
    <source>
        <strain evidence="1 2">CECT 7680</strain>
    </source>
</reference>
<dbReference type="Pfam" id="PF10123">
    <property type="entry name" value="Mu-like_Pro"/>
    <property type="match status" value="1"/>
</dbReference>
<dbReference type="OrthoDB" id="7306769at2"/>